<evidence type="ECO:0000259" key="1">
    <source>
        <dbReference type="Pfam" id="PF09994"/>
    </source>
</evidence>
<comment type="caution">
    <text evidence="2">The sequence shown here is derived from an EMBL/GenBank/DDBJ whole genome shotgun (WGS) entry which is preliminary data.</text>
</comment>
<accession>A0AAW9UNR7</accession>
<dbReference type="RefSeq" id="WP_139129178.1">
    <property type="nucleotide sequence ID" value="NZ_CAEJWH010000036.1"/>
</dbReference>
<name>A0AAW9UNR7_KLEPN</name>
<sequence length="504" mass="55584">MSEITETHTAWVPPPFPPQGRLPGRALQVGQNCHQQNSDERRYHQELCLAAGRRVEPPCCKTLHISLFFDGTGNNLNHDFFIANPKHPTNIARLFRATIGTGTAGGVPSDDQSKLFDDDAEGDGKYFKFYMPGVGTPFPEVNDPDYSTMGLVGAVKGEDRINWALLRIIDVLMFSATEKWLTTTESRRSLKEMSTSWNRLWFGGSHNRYEEFTRLLNGLAPKLMPMLIQPEPGKPKLTGIKLYVYGFSRGAAAARTFVRWLSELLPPPAAEGEKPPQCLQTGGMQLPVSVEFLGLLDTVASVGVAHVVPVADGHMSWADGTMELPDDETYGGLIKKCVHLVSGHEQRLCFPLDSVRRANGKYPPCAIEVVYPGMHSDIGGGYPPGEQGKGNAEHDGHLLSQIVLHDMYSAAFNCGAPLKVPKQALPEKFKSQSWRVIPLDLDSQFFVSEVLSARFNAWRELTLGQTTPKTFDPEAASHYEPPAAGGSLETVIAEQMAWITAWRI</sequence>
<dbReference type="Proteomes" id="UP000441029">
    <property type="component" value="Unassembled WGS sequence"/>
</dbReference>
<dbReference type="PANTHER" id="PTHR33840">
    <property type="match status" value="1"/>
</dbReference>
<feature type="domain" description="T6SS Phospholipase effector Tle1-like catalytic" evidence="1">
    <location>
        <begin position="284"/>
        <end position="408"/>
    </location>
</feature>
<dbReference type="AlphaFoldDB" id="A0AAW9UNR7"/>
<protein>
    <submittedName>
        <fullName evidence="2">DUF2235 domain-containing protein</fullName>
    </submittedName>
</protein>
<dbReference type="Pfam" id="PF09994">
    <property type="entry name" value="T6SS_Tle1-like_cat"/>
    <property type="match status" value="1"/>
</dbReference>
<gene>
    <name evidence="2" type="ORF">GJJ01_28030</name>
</gene>
<organism evidence="2 3">
    <name type="scientific">Klebsiella pneumoniae</name>
    <dbReference type="NCBI Taxonomy" id="573"/>
    <lineage>
        <taxon>Bacteria</taxon>
        <taxon>Pseudomonadati</taxon>
        <taxon>Pseudomonadota</taxon>
        <taxon>Gammaproteobacteria</taxon>
        <taxon>Enterobacterales</taxon>
        <taxon>Enterobacteriaceae</taxon>
        <taxon>Klebsiella/Raoultella group</taxon>
        <taxon>Klebsiella</taxon>
        <taxon>Klebsiella pneumoniae complex</taxon>
    </lineage>
</organism>
<dbReference type="InterPro" id="IPR018712">
    <property type="entry name" value="Tle1-like_cat"/>
</dbReference>
<dbReference type="PANTHER" id="PTHR33840:SF1">
    <property type="entry name" value="TLE1 PHOSPHOLIPASE DOMAIN-CONTAINING PROTEIN"/>
    <property type="match status" value="1"/>
</dbReference>
<evidence type="ECO:0000313" key="3">
    <source>
        <dbReference type="Proteomes" id="UP000441029"/>
    </source>
</evidence>
<dbReference type="EMBL" id="WJVL01000041">
    <property type="protein sequence ID" value="MRJ99761.1"/>
    <property type="molecule type" value="Genomic_DNA"/>
</dbReference>
<reference evidence="2 3" key="1">
    <citation type="submission" date="2019-11" db="EMBL/GenBank/DDBJ databases">
        <title>Molecular typing, antibiotic resistance determination and virulence profiling for 36 multidrug-resistant clinical Klebsiella pneumoniae isolates using second- and third-generation sequencing.</title>
        <authorList>
            <person name="Shelenkov A."/>
            <person name="Mikhaylova Y."/>
            <person name="Yanushevich Y."/>
            <person name="Samoilov A."/>
            <person name="Petrova L."/>
            <person name="Fomina V."/>
            <person name="Gusarov V."/>
            <person name="Zamyatin M."/>
            <person name="Shagin D."/>
        </authorList>
    </citation>
    <scope>NUCLEOTIDE SEQUENCE [LARGE SCALE GENOMIC DNA]</scope>
    <source>
        <strain evidence="2 3">CriePir226</strain>
    </source>
</reference>
<feature type="non-terminal residue" evidence="2">
    <location>
        <position position="504"/>
    </location>
</feature>
<proteinExistence type="predicted"/>
<evidence type="ECO:0000313" key="2">
    <source>
        <dbReference type="EMBL" id="MRJ99761.1"/>
    </source>
</evidence>